<name>A0A7M6DRJ2_9CNID</name>
<evidence type="ECO:0000256" key="1">
    <source>
        <dbReference type="SAM" id="MobiDB-lite"/>
    </source>
</evidence>
<keyword evidence="3" id="KW-1185">Reference proteome</keyword>
<sequence>EGYLSDTDEVLAPNVGEDSVKTCKTDKDEIKDLPQHWYRPRNIRPEVFFKIIYLSSSSITGVDKISETEWKTKKMVFDDDDEFQKLNWSTINELLKSMRKKFKKEKDHGSFNLLVESSVAYIKDLNYQDDETIIKATQDDSILSLAENNEIDFNMDDCAEEGSQNEVDQEDKVDTENEEAIEESAQVLKAEKQQNLSEPLNTNLSSSSSIQEPKQKSVKVTGSKEEQKHTSPASPRTKKFDHPVKKSKRNLLASFHQEDDSLSSDDEDEVDEEAIEETAEVLKPEKQQNLSESLNRDLSSFSSIQEPKQG</sequence>
<feature type="region of interest" description="Disordered" evidence="1">
    <location>
        <begin position="161"/>
        <end position="180"/>
    </location>
</feature>
<evidence type="ECO:0000313" key="2">
    <source>
        <dbReference type="EnsemblMetazoa" id="CLYHEMP024514.2"/>
    </source>
</evidence>
<dbReference type="EnsemblMetazoa" id="CLYHEMT024514.2">
    <property type="protein sequence ID" value="CLYHEMP024514.2"/>
    <property type="gene ID" value="CLYHEMG024514"/>
</dbReference>
<evidence type="ECO:0000313" key="3">
    <source>
        <dbReference type="Proteomes" id="UP000594262"/>
    </source>
</evidence>
<accession>A0A7M6DRJ2</accession>
<feature type="compositionally biased region" description="Acidic residues" evidence="1">
    <location>
        <begin position="260"/>
        <end position="279"/>
    </location>
</feature>
<dbReference type="Proteomes" id="UP000594262">
    <property type="component" value="Unplaced"/>
</dbReference>
<feature type="compositionally biased region" description="Polar residues" evidence="1">
    <location>
        <begin position="287"/>
        <end position="310"/>
    </location>
</feature>
<feature type="compositionally biased region" description="Polar residues" evidence="1">
    <location>
        <begin position="193"/>
        <end position="212"/>
    </location>
</feature>
<dbReference type="AlphaFoldDB" id="A0A7M6DRJ2"/>
<organism evidence="2 3">
    <name type="scientific">Clytia hemisphaerica</name>
    <dbReference type="NCBI Taxonomy" id="252671"/>
    <lineage>
        <taxon>Eukaryota</taxon>
        <taxon>Metazoa</taxon>
        <taxon>Cnidaria</taxon>
        <taxon>Hydrozoa</taxon>
        <taxon>Hydroidolina</taxon>
        <taxon>Leptothecata</taxon>
        <taxon>Obeliida</taxon>
        <taxon>Clytiidae</taxon>
        <taxon>Clytia</taxon>
    </lineage>
</organism>
<reference evidence="2" key="1">
    <citation type="submission" date="2021-01" db="UniProtKB">
        <authorList>
            <consortium name="EnsemblMetazoa"/>
        </authorList>
    </citation>
    <scope>IDENTIFICATION</scope>
</reference>
<proteinExistence type="predicted"/>
<protein>
    <submittedName>
        <fullName evidence="2">Uncharacterized protein</fullName>
    </submittedName>
</protein>
<feature type="region of interest" description="Disordered" evidence="1">
    <location>
        <begin position="192"/>
        <end position="310"/>
    </location>
</feature>